<organism evidence="5">
    <name type="scientific">Pinguiococcus pyrenoidosus</name>
    <dbReference type="NCBI Taxonomy" id="172671"/>
    <lineage>
        <taxon>Eukaryota</taxon>
        <taxon>Sar</taxon>
        <taxon>Stramenopiles</taxon>
        <taxon>Ochrophyta</taxon>
        <taxon>Pinguiophyceae</taxon>
        <taxon>Pinguiochrysidales</taxon>
        <taxon>Pinguiochrysidaceae</taxon>
        <taxon>Pinguiococcus</taxon>
    </lineage>
</organism>
<keyword evidence="1" id="KW-0328">Glycosyltransferase</keyword>
<dbReference type="PANTHER" id="PTHR45871:SF1">
    <property type="entry name" value="PHOSPHATIDYLINOSITOL N-ACETYLGLUCOSAMINYLTRANSFERASE SUBUNIT A"/>
    <property type="match status" value="1"/>
</dbReference>
<dbReference type="InterPro" id="IPR001296">
    <property type="entry name" value="Glyco_trans_1"/>
</dbReference>
<keyword evidence="2" id="KW-0812">Transmembrane</keyword>
<dbReference type="GO" id="GO:0017176">
    <property type="term" value="F:phosphatidylinositol N-acetylglucosaminyltransferase activity"/>
    <property type="evidence" value="ECO:0007669"/>
    <property type="project" value="TreeGrafter"/>
</dbReference>
<keyword evidence="2" id="KW-1133">Transmembrane helix</keyword>
<evidence type="ECO:0008006" key="6">
    <source>
        <dbReference type="Google" id="ProtNLM"/>
    </source>
</evidence>
<dbReference type="PANTHER" id="PTHR45871">
    <property type="entry name" value="N-ACETYLGLUCOSAMINYL-PHOSPHATIDYLINOSITOL BIOSYNTHETIC PROTEIN"/>
    <property type="match status" value="1"/>
</dbReference>
<keyword evidence="2" id="KW-0472">Membrane</keyword>
<dbReference type="SUPFAM" id="SSF53756">
    <property type="entry name" value="UDP-Glycosyltransferase/glycogen phosphorylase"/>
    <property type="match status" value="1"/>
</dbReference>
<evidence type="ECO:0000259" key="4">
    <source>
        <dbReference type="Pfam" id="PF08288"/>
    </source>
</evidence>
<dbReference type="Gene3D" id="3.40.50.2000">
    <property type="entry name" value="Glycogen Phosphorylase B"/>
    <property type="match status" value="2"/>
</dbReference>
<protein>
    <recommendedName>
        <fullName evidence="6">Phosphatidylinositol N-acetylglucosaminyltransferase</fullName>
    </recommendedName>
</protein>
<gene>
    <name evidence="5" type="ORF">PPYR1160_LOCUS11010</name>
</gene>
<dbReference type="Pfam" id="PF00534">
    <property type="entry name" value="Glycos_transf_1"/>
    <property type="match status" value="1"/>
</dbReference>
<dbReference type="Pfam" id="PF08288">
    <property type="entry name" value="PIGA"/>
    <property type="match status" value="1"/>
</dbReference>
<feature type="transmembrane region" description="Helical" evidence="2">
    <location>
        <begin position="415"/>
        <end position="434"/>
    </location>
</feature>
<feature type="domain" description="Glycosyl transferase family 1" evidence="3">
    <location>
        <begin position="220"/>
        <end position="360"/>
    </location>
</feature>
<evidence type="ECO:0000313" key="5">
    <source>
        <dbReference type="EMBL" id="CAD8261508.1"/>
    </source>
</evidence>
<dbReference type="InterPro" id="IPR013234">
    <property type="entry name" value="PIGA_GPI_anchor_biosynthesis"/>
</dbReference>
<dbReference type="EMBL" id="HBEA01014395">
    <property type="protein sequence ID" value="CAD8261508.1"/>
    <property type="molecule type" value="Transcribed_RNA"/>
</dbReference>
<accession>A0A7R9UCC1</accession>
<dbReference type="GO" id="GO:0006506">
    <property type="term" value="P:GPI anchor biosynthetic process"/>
    <property type="evidence" value="ECO:0007669"/>
    <property type="project" value="InterPro"/>
</dbReference>
<reference evidence="5" key="1">
    <citation type="submission" date="2021-01" db="EMBL/GenBank/DDBJ databases">
        <authorList>
            <person name="Corre E."/>
            <person name="Pelletier E."/>
            <person name="Niang G."/>
            <person name="Scheremetjew M."/>
            <person name="Finn R."/>
            <person name="Kale V."/>
            <person name="Holt S."/>
            <person name="Cochrane G."/>
            <person name="Meng A."/>
            <person name="Brown T."/>
            <person name="Cohen L."/>
        </authorList>
    </citation>
    <scope>NUCLEOTIDE SEQUENCE</scope>
    <source>
        <strain evidence="5">CCMP2078</strain>
    </source>
</reference>
<evidence type="ECO:0000256" key="1">
    <source>
        <dbReference type="ARBA" id="ARBA00022676"/>
    </source>
</evidence>
<proteinExistence type="predicted"/>
<sequence>MERPTRRAGGLHIAMVCDFFHPRVGGVETHIWSLSQALLRLGHKVVVVTHCYGEHGGVQQMPNGLKVYYLPLVPFWRDVTLPTFFLFLPIFREICVYESIGIIHAHSIPSSLAAEAILCGQTMGLKLVYTDHSLYGEHDLASIHVNALLKWALAAVDRVVAVSKACAQSLCTRCDLRDTDVTVIPNAVDAGRFYPAAHAAGNPLVEAGPTLGPGCPVPKQSIGIIVLSRLTHRKGVGLLAEVLPLLCRRFPEVRIVIGGDGPKRKLLETARAKHGLQNCVYMVGEVDPGCVRELLHRGQILLNCSLTESFGITLLEAAACGLLTVSTNVGGIPDVLPRDMAILAPPEPEALVNAVGKAIDRLETVDPHDFHKRVSEAYSWEKTAKMTEQVYEASCRCEQTELADRFLRCLRRSSVFGVLLCMIAAALHVELLFLEWIRPRPRAETLSRDAFGSTASKVLDKVVQRPQQKEEM</sequence>
<evidence type="ECO:0000256" key="2">
    <source>
        <dbReference type="SAM" id="Phobius"/>
    </source>
</evidence>
<name>A0A7R9UCC1_9STRA</name>
<keyword evidence="1" id="KW-0808">Transferase</keyword>
<dbReference type="AlphaFoldDB" id="A0A7R9UCC1"/>
<dbReference type="GO" id="GO:0000506">
    <property type="term" value="C:glycosylphosphatidylinositol-N-acetylglucosaminyltransferase (GPI-GnT) complex"/>
    <property type="evidence" value="ECO:0007669"/>
    <property type="project" value="TreeGrafter"/>
</dbReference>
<feature type="domain" description="PIGA GPI anchor biosynthesis" evidence="4">
    <location>
        <begin position="50"/>
        <end position="137"/>
    </location>
</feature>
<evidence type="ECO:0000259" key="3">
    <source>
        <dbReference type="Pfam" id="PF00534"/>
    </source>
</evidence>